<keyword evidence="8" id="KW-0472">Membrane</keyword>
<keyword evidence="4" id="KW-0547">Nucleotide-binding</keyword>
<feature type="transmembrane region" description="Helical" evidence="8">
    <location>
        <begin position="105"/>
        <end position="123"/>
    </location>
</feature>
<dbReference type="InterPro" id="IPR050980">
    <property type="entry name" value="2C_sensor_his_kinase"/>
</dbReference>
<evidence type="ECO:0000256" key="7">
    <source>
        <dbReference type="SAM" id="MobiDB-lite"/>
    </source>
</evidence>
<proteinExistence type="predicted"/>
<keyword evidence="3 10" id="KW-0808">Transferase</keyword>
<accession>A0A840G4W1</accession>
<feature type="domain" description="Histidine kinase" evidence="9">
    <location>
        <begin position="241"/>
        <end position="448"/>
    </location>
</feature>
<gene>
    <name evidence="10" type="ORF">GGD71_004689</name>
</gene>
<feature type="transmembrane region" description="Helical" evidence="8">
    <location>
        <begin position="153"/>
        <end position="174"/>
    </location>
</feature>
<dbReference type="Proteomes" id="UP000524450">
    <property type="component" value="Unassembled WGS sequence"/>
</dbReference>
<feature type="region of interest" description="Disordered" evidence="7">
    <location>
        <begin position="455"/>
        <end position="485"/>
    </location>
</feature>
<dbReference type="AlphaFoldDB" id="A0A840G4W1"/>
<dbReference type="SUPFAM" id="SSF55874">
    <property type="entry name" value="ATPase domain of HSP90 chaperone/DNA topoisomerase II/histidine kinase"/>
    <property type="match status" value="1"/>
</dbReference>
<dbReference type="InterPro" id="IPR036097">
    <property type="entry name" value="HisK_dim/P_sf"/>
</dbReference>
<keyword evidence="6" id="KW-0067">ATP-binding</keyword>
<dbReference type="InterPro" id="IPR036890">
    <property type="entry name" value="HATPase_C_sf"/>
</dbReference>
<keyword evidence="8" id="KW-1133">Transmembrane helix</keyword>
<name>A0A840G4W1_9BURK</name>
<dbReference type="PROSITE" id="PS50109">
    <property type="entry name" value="HIS_KIN"/>
    <property type="match status" value="1"/>
</dbReference>
<dbReference type="GO" id="GO:0005524">
    <property type="term" value="F:ATP binding"/>
    <property type="evidence" value="ECO:0007669"/>
    <property type="project" value="UniProtKB-KW"/>
</dbReference>
<dbReference type="InterPro" id="IPR005467">
    <property type="entry name" value="His_kinase_dom"/>
</dbReference>
<evidence type="ECO:0000256" key="4">
    <source>
        <dbReference type="ARBA" id="ARBA00022741"/>
    </source>
</evidence>
<dbReference type="Gene3D" id="1.10.287.130">
    <property type="match status" value="1"/>
</dbReference>
<evidence type="ECO:0000256" key="5">
    <source>
        <dbReference type="ARBA" id="ARBA00022777"/>
    </source>
</evidence>
<dbReference type="PANTHER" id="PTHR44936:SF10">
    <property type="entry name" value="SENSOR PROTEIN RSTB"/>
    <property type="match status" value="1"/>
</dbReference>
<evidence type="ECO:0000256" key="6">
    <source>
        <dbReference type="ARBA" id="ARBA00022840"/>
    </source>
</evidence>
<dbReference type="RefSeq" id="WP_260319397.1">
    <property type="nucleotide sequence ID" value="NZ_JACIFZ010000006.1"/>
</dbReference>
<evidence type="ECO:0000313" key="10">
    <source>
        <dbReference type="EMBL" id="MBB4223898.1"/>
    </source>
</evidence>
<feature type="transmembrane region" description="Helical" evidence="8">
    <location>
        <begin position="74"/>
        <end position="93"/>
    </location>
</feature>
<evidence type="ECO:0000313" key="11">
    <source>
        <dbReference type="Proteomes" id="UP000524450"/>
    </source>
</evidence>
<dbReference type="PRINTS" id="PR00344">
    <property type="entry name" value="BCTRLSENSOR"/>
</dbReference>
<dbReference type="GO" id="GO:0000155">
    <property type="term" value="F:phosphorelay sensor kinase activity"/>
    <property type="evidence" value="ECO:0007669"/>
    <property type="project" value="InterPro"/>
</dbReference>
<protein>
    <recommendedName>
        <fullName evidence="2">histidine kinase</fullName>
        <ecNumber evidence="2">2.7.13.3</ecNumber>
    </recommendedName>
</protein>
<dbReference type="Gene3D" id="3.30.565.10">
    <property type="entry name" value="Histidine kinase-like ATPase, C-terminal domain"/>
    <property type="match status" value="1"/>
</dbReference>
<feature type="transmembrane region" description="Helical" evidence="8">
    <location>
        <begin position="129"/>
        <end position="146"/>
    </location>
</feature>
<dbReference type="SUPFAM" id="SSF47384">
    <property type="entry name" value="Homodimeric domain of signal transducing histidine kinase"/>
    <property type="match status" value="1"/>
</dbReference>
<evidence type="ECO:0000256" key="1">
    <source>
        <dbReference type="ARBA" id="ARBA00000085"/>
    </source>
</evidence>
<keyword evidence="5 10" id="KW-0418">Kinase</keyword>
<evidence type="ECO:0000256" key="3">
    <source>
        <dbReference type="ARBA" id="ARBA00022679"/>
    </source>
</evidence>
<comment type="caution">
    <text evidence="10">The sequence shown here is derived from an EMBL/GenBank/DDBJ whole genome shotgun (WGS) entry which is preliminary data.</text>
</comment>
<comment type="catalytic activity">
    <reaction evidence="1">
        <text>ATP + protein L-histidine = ADP + protein N-phospho-L-histidine.</text>
        <dbReference type="EC" id="2.7.13.3"/>
    </reaction>
</comment>
<keyword evidence="8" id="KW-0812">Transmembrane</keyword>
<evidence type="ECO:0000256" key="8">
    <source>
        <dbReference type="SAM" id="Phobius"/>
    </source>
</evidence>
<dbReference type="EMBL" id="JACIFZ010000006">
    <property type="protein sequence ID" value="MBB4223898.1"/>
    <property type="molecule type" value="Genomic_DNA"/>
</dbReference>
<feature type="transmembrane region" description="Helical" evidence="8">
    <location>
        <begin position="49"/>
        <end position="68"/>
    </location>
</feature>
<dbReference type="GO" id="GO:0005886">
    <property type="term" value="C:plasma membrane"/>
    <property type="evidence" value="ECO:0007669"/>
    <property type="project" value="TreeGrafter"/>
</dbReference>
<dbReference type="InterPro" id="IPR004358">
    <property type="entry name" value="Sig_transdc_His_kin-like_C"/>
</dbReference>
<dbReference type="PANTHER" id="PTHR44936">
    <property type="entry name" value="SENSOR PROTEIN CREC"/>
    <property type="match status" value="1"/>
</dbReference>
<dbReference type="InterPro" id="IPR003594">
    <property type="entry name" value="HATPase_dom"/>
</dbReference>
<dbReference type="EC" id="2.7.13.3" evidence="2"/>
<dbReference type="Pfam" id="PF02518">
    <property type="entry name" value="HATPase_c"/>
    <property type="match status" value="1"/>
</dbReference>
<evidence type="ECO:0000256" key="2">
    <source>
        <dbReference type="ARBA" id="ARBA00012438"/>
    </source>
</evidence>
<feature type="transmembrane region" description="Helical" evidence="8">
    <location>
        <begin position="186"/>
        <end position="205"/>
    </location>
</feature>
<sequence>MPTPAPPTKMPAATAESAAVAGELHPPRAGVASLDNAIGHQNMQQLIQLRWFAVVGQVATILVVHYGFEIRLPLDHMLQVLACLALFNMVSLLRSRSHRRVTNGELFVALLVDVATLTAQLYLSGGATNPFVFLFLLQVTLGAVLLKAWSTWTMVVITSICFAGLALFSRPLALPLDHDRGLWSPYIQGMLVCFALNAALLVIFITRISRNLRARDARLADLRQRASEEEHIVRMGLLASGAAHELGTPLATLAVILGDWRRLPHFSSDPELLTEVAEMELQIQRCKSIVSGILLSAGEARGESSEETTVSTFLDDLVEEWRTTRPVEDFEYDNHFGRDLPMVSDSALKQMICNVLDNALEASPHWLRLEAAHDADALTITVTDAGPGFLPAILKEFGKPYQSSKGRAGGGLGLFLVVNVARTVGGRVAAANRPEGGAVVKITLPLAAIVLEEEETEVDDDADDEEALAAAGRTIGMEGNERNRS</sequence>
<organism evidence="10 11">
    <name type="scientific">Variovorax guangxiensis</name>
    <dbReference type="NCBI Taxonomy" id="1775474"/>
    <lineage>
        <taxon>Bacteria</taxon>
        <taxon>Pseudomonadati</taxon>
        <taxon>Pseudomonadota</taxon>
        <taxon>Betaproteobacteria</taxon>
        <taxon>Burkholderiales</taxon>
        <taxon>Comamonadaceae</taxon>
        <taxon>Variovorax</taxon>
    </lineage>
</organism>
<feature type="compositionally biased region" description="Acidic residues" evidence="7">
    <location>
        <begin position="455"/>
        <end position="467"/>
    </location>
</feature>
<dbReference type="SMART" id="SM00387">
    <property type="entry name" value="HATPase_c"/>
    <property type="match status" value="1"/>
</dbReference>
<reference evidence="10 11" key="1">
    <citation type="submission" date="2020-08" db="EMBL/GenBank/DDBJ databases">
        <title>Genomic Encyclopedia of Type Strains, Phase IV (KMG-V): Genome sequencing to study the core and pangenomes of soil and plant-associated prokaryotes.</title>
        <authorList>
            <person name="Whitman W."/>
        </authorList>
    </citation>
    <scope>NUCLEOTIDE SEQUENCE [LARGE SCALE GENOMIC DNA]</scope>
    <source>
        <strain evidence="10 11">34/80</strain>
    </source>
</reference>
<evidence type="ECO:0000259" key="9">
    <source>
        <dbReference type="PROSITE" id="PS50109"/>
    </source>
</evidence>